<organism evidence="3 4">
    <name type="scientific">Allosphingosinicella indica</name>
    <dbReference type="NCBI Taxonomy" id="941907"/>
    <lineage>
        <taxon>Bacteria</taxon>
        <taxon>Pseudomonadati</taxon>
        <taxon>Pseudomonadota</taxon>
        <taxon>Alphaproteobacteria</taxon>
        <taxon>Sphingomonadales</taxon>
        <taxon>Sphingomonadaceae</taxon>
        <taxon>Allosphingosinicella</taxon>
    </lineage>
</organism>
<evidence type="ECO:0000259" key="2">
    <source>
        <dbReference type="Pfam" id="PF03724"/>
    </source>
</evidence>
<dbReference type="AlphaFoldDB" id="A0A1X7GWC4"/>
<dbReference type="Gene3D" id="2.40.128.270">
    <property type="match status" value="1"/>
</dbReference>
<proteinExistence type="predicted"/>
<dbReference type="InterPro" id="IPR053147">
    <property type="entry name" value="Hsp_HslJ-like"/>
</dbReference>
<dbReference type="Proteomes" id="UP000192934">
    <property type="component" value="Chromosome I"/>
</dbReference>
<evidence type="ECO:0000256" key="1">
    <source>
        <dbReference type="SAM" id="SignalP"/>
    </source>
</evidence>
<feature type="chain" id="PRO_5012417257" evidence="1">
    <location>
        <begin position="25"/>
        <end position="240"/>
    </location>
</feature>
<reference evidence="4" key="1">
    <citation type="submission" date="2017-04" db="EMBL/GenBank/DDBJ databases">
        <authorList>
            <person name="Varghese N."/>
            <person name="Submissions S."/>
        </authorList>
    </citation>
    <scope>NUCLEOTIDE SEQUENCE [LARGE SCALE GENOMIC DNA]</scope>
    <source>
        <strain evidence="4">Dd16</strain>
    </source>
</reference>
<feature type="domain" description="DUF306" evidence="2">
    <location>
        <begin position="132"/>
        <end position="234"/>
    </location>
</feature>
<keyword evidence="3" id="KW-0346">Stress response</keyword>
<dbReference type="STRING" id="941907.SAMN06295910_2359"/>
<accession>A0A1X7GWC4</accession>
<dbReference type="EMBL" id="LT840185">
    <property type="protein sequence ID" value="SMF75568.1"/>
    <property type="molecule type" value="Genomic_DNA"/>
</dbReference>
<keyword evidence="1" id="KW-0732">Signal</keyword>
<dbReference type="PANTHER" id="PTHR35535:SF1">
    <property type="entry name" value="HEAT SHOCK PROTEIN HSLJ"/>
    <property type="match status" value="1"/>
</dbReference>
<feature type="signal peptide" evidence="1">
    <location>
        <begin position="1"/>
        <end position="24"/>
    </location>
</feature>
<keyword evidence="4" id="KW-1185">Reference proteome</keyword>
<dbReference type="InterPro" id="IPR005184">
    <property type="entry name" value="DUF306_Meta_HslJ"/>
</dbReference>
<protein>
    <submittedName>
        <fullName evidence="3">Heat shock protein HslJ</fullName>
    </submittedName>
</protein>
<name>A0A1X7GWC4_9SPHN</name>
<evidence type="ECO:0000313" key="3">
    <source>
        <dbReference type="EMBL" id="SMF75568.1"/>
    </source>
</evidence>
<dbReference type="Pfam" id="PF03724">
    <property type="entry name" value="META"/>
    <property type="match status" value="1"/>
</dbReference>
<gene>
    <name evidence="3" type="ORF">SAMN06295910_2359</name>
</gene>
<dbReference type="PANTHER" id="PTHR35535">
    <property type="entry name" value="HEAT SHOCK PROTEIN HSLJ"/>
    <property type="match status" value="1"/>
</dbReference>
<evidence type="ECO:0000313" key="4">
    <source>
        <dbReference type="Proteomes" id="UP000192934"/>
    </source>
</evidence>
<sequence>MPHRGCPAMIRIVLPALFALTACAPMDAPPAPPPPAQGAAYRALGTEPFWSVTIADGTMTYEAAGEPAVRIPAPEPRTSFNGHRYVTPRLTVDITHAECSDGMSDRRYPDTVKVTMDGRNLNGCGGDALEPANLDGTNWSMTAIGGESVPAGDRYFLRFRDGRIEGKAGCNGFGGGYSVDGGTLQPGPIIATRMACAEPAMTHERKTLEILGGPAQIAYRGGDTLLITRNNATLTLKRAY</sequence>
<dbReference type="PROSITE" id="PS51257">
    <property type="entry name" value="PROKAR_LIPOPROTEIN"/>
    <property type="match status" value="1"/>
</dbReference>
<dbReference type="InterPro" id="IPR038670">
    <property type="entry name" value="HslJ-like_sf"/>
</dbReference>